<sequence>MAEPKSAVEFEHIEMDKDTEVEVPDYAQVVFHNIAESYPTDANIDCRFTITSQLIPTSRDWVGIYKVGWLSSRDYTYYDWAPMPVNHEQNKDIDSTIVFQAKNLPKDDGEFYQFCYVTQSGQVRGASTPFQFKRPGVTDYVEIEDDDNNMLVIQSKTMTLETSLAKVKTENEQLVKTHDILEVERDSLLNKLMTISKTLATEEDHVEQLQKDVQESNEKLHSLHNEAKDMALVHDALTEKLSIVNMEKEEILKRLDENDSYIKKLQEKIKELNNDKDALVGKHRMLEEEKELFKTHFTSSESTIQAYMKEIDNLKKQLAYLEDIRQKQTEETMRLREELDKERKKLKRQSSVSKTDREHINCVTERLKNTEDKLSAAEHCKKLLNDEVTNIQEAHDKMAQSLAKARSDAHSLKGQLTRLEDHQKTQEQELNDEITALKMTLDGVQEKSKDQLESDMHREIEDLKERLAMGAEEYKEKYIECKKYQLEIRKLQKQIKTNQKAEKVASMETSAVQTSVKSDSKESSTQSDNDSAALQLSSTELQSQLEDLGHELEERNQKKHKYKKLYQEEHEKREFMQNHYYEELKKLRDECERKDSEVDELKLECDQKVESQQRVIDQLNKDMAKMQRELEAAKKQDTAACSPVLKPPQQLYPNPYAEMAKVNAPPPLKYGNPYVDDTEKFVKEDKEKSSSTTSLDEDLPTGQLEEPLKPLPPPMMPEVLPSAKVAAVKQVAKVGPGQGVQSGEGAGLKQLKRHASKEQDDVDEFHDAVGDPESVKLCPTCMTSFQECPQAVYEDHVQSHFVTMCPMCQQVFDKDFPQHDFERHVQRHFDSEANDNPATGDQYF</sequence>
<dbReference type="PANTHER" id="PTHR31915">
    <property type="entry name" value="SKICH DOMAIN-CONTAINING PROTEIN"/>
    <property type="match status" value="1"/>
</dbReference>
<dbReference type="AlphaFoldDB" id="A0A8S4N3S7"/>
<feature type="region of interest" description="Disordered" evidence="3">
    <location>
        <begin position="682"/>
        <end position="707"/>
    </location>
</feature>
<evidence type="ECO:0000259" key="4">
    <source>
        <dbReference type="Pfam" id="PF17751"/>
    </source>
</evidence>
<feature type="coiled-coil region" evidence="2">
    <location>
        <begin position="538"/>
        <end position="636"/>
    </location>
</feature>
<dbReference type="InterPro" id="IPR051002">
    <property type="entry name" value="UBA_autophagy_assoc_protein"/>
</dbReference>
<feature type="region of interest" description="Disordered" evidence="3">
    <location>
        <begin position="499"/>
        <end position="534"/>
    </location>
</feature>
<dbReference type="PANTHER" id="PTHR31915:SF6">
    <property type="entry name" value="SKICH DOMAIN-CONTAINING PROTEIN"/>
    <property type="match status" value="1"/>
</dbReference>
<feature type="domain" description="SKICH" evidence="4">
    <location>
        <begin position="29"/>
        <end position="132"/>
    </location>
</feature>
<keyword evidence="6" id="KW-1185">Reference proteome</keyword>
<evidence type="ECO:0000313" key="5">
    <source>
        <dbReference type="EMBL" id="CAH1775777.1"/>
    </source>
</evidence>
<name>A0A8S4N3S7_OWEFU</name>
<dbReference type="EMBL" id="CAIIXF020000001">
    <property type="protein sequence ID" value="CAH1775777.1"/>
    <property type="molecule type" value="Genomic_DNA"/>
</dbReference>
<proteinExistence type="predicted"/>
<evidence type="ECO:0000313" key="6">
    <source>
        <dbReference type="Proteomes" id="UP000749559"/>
    </source>
</evidence>
<protein>
    <recommendedName>
        <fullName evidence="4">SKICH domain-containing protein</fullName>
    </recommendedName>
</protein>
<keyword evidence="1 2" id="KW-0175">Coiled coil</keyword>
<evidence type="ECO:0000256" key="2">
    <source>
        <dbReference type="SAM" id="Coils"/>
    </source>
</evidence>
<dbReference type="Gene3D" id="6.20.250.40">
    <property type="match status" value="1"/>
</dbReference>
<comment type="caution">
    <text evidence="5">The sequence shown here is derived from an EMBL/GenBank/DDBJ whole genome shotgun (WGS) entry which is preliminary data.</text>
</comment>
<evidence type="ECO:0000256" key="3">
    <source>
        <dbReference type="SAM" id="MobiDB-lite"/>
    </source>
</evidence>
<feature type="compositionally biased region" description="Polar residues" evidence="3">
    <location>
        <begin position="507"/>
        <end position="530"/>
    </location>
</feature>
<dbReference type="Pfam" id="PF17751">
    <property type="entry name" value="SKICH"/>
    <property type="match status" value="1"/>
</dbReference>
<accession>A0A8S4N3S7</accession>
<dbReference type="InterPro" id="IPR041611">
    <property type="entry name" value="SKICH"/>
</dbReference>
<feature type="coiled-coil region" evidence="2">
    <location>
        <begin position="255"/>
        <end position="447"/>
    </location>
</feature>
<evidence type="ECO:0000256" key="1">
    <source>
        <dbReference type="ARBA" id="ARBA00023054"/>
    </source>
</evidence>
<gene>
    <name evidence="5" type="ORF">OFUS_LOCUS3032</name>
</gene>
<dbReference type="Gene3D" id="2.60.40.2840">
    <property type="match status" value="1"/>
</dbReference>
<organism evidence="5 6">
    <name type="scientific">Owenia fusiformis</name>
    <name type="common">Polychaete worm</name>
    <dbReference type="NCBI Taxonomy" id="6347"/>
    <lineage>
        <taxon>Eukaryota</taxon>
        <taxon>Metazoa</taxon>
        <taxon>Spiralia</taxon>
        <taxon>Lophotrochozoa</taxon>
        <taxon>Annelida</taxon>
        <taxon>Polychaeta</taxon>
        <taxon>Sedentaria</taxon>
        <taxon>Canalipalpata</taxon>
        <taxon>Sabellida</taxon>
        <taxon>Oweniida</taxon>
        <taxon>Oweniidae</taxon>
        <taxon>Owenia</taxon>
    </lineage>
</organism>
<dbReference type="Proteomes" id="UP000749559">
    <property type="component" value="Unassembled WGS sequence"/>
</dbReference>
<feature type="coiled-coil region" evidence="2">
    <location>
        <begin position="164"/>
        <end position="226"/>
    </location>
</feature>
<dbReference type="OrthoDB" id="10015001at2759"/>
<reference evidence="5" key="1">
    <citation type="submission" date="2022-03" db="EMBL/GenBank/DDBJ databases">
        <authorList>
            <person name="Martin C."/>
        </authorList>
    </citation>
    <scope>NUCLEOTIDE SEQUENCE</scope>
</reference>